<protein>
    <submittedName>
        <fullName evidence="1">Uncharacterized protein</fullName>
    </submittedName>
</protein>
<proteinExistence type="predicted"/>
<reference evidence="1 2" key="1">
    <citation type="submission" date="2018-10" db="EMBL/GenBank/DDBJ databases">
        <title>A high-quality apple genome assembly.</title>
        <authorList>
            <person name="Hu J."/>
        </authorList>
    </citation>
    <scope>NUCLEOTIDE SEQUENCE [LARGE SCALE GENOMIC DNA]</scope>
    <source>
        <strain evidence="2">cv. HFTH1</strain>
        <tissue evidence="1">Young leaf</tissue>
    </source>
</reference>
<dbReference type="Proteomes" id="UP000290289">
    <property type="component" value="Chromosome 14"/>
</dbReference>
<keyword evidence="2" id="KW-1185">Reference proteome</keyword>
<dbReference type="AlphaFoldDB" id="A0A498I2F2"/>
<sequence>MAMRCHHSDLEFEAENIRLPWTQPRMTILIGFSKNLLKLLSENDGEIGLVHFMEAAISKEEY</sequence>
<gene>
    <name evidence="1" type="ORF">DVH24_039707</name>
</gene>
<comment type="caution">
    <text evidence="1">The sequence shown here is derived from an EMBL/GenBank/DDBJ whole genome shotgun (WGS) entry which is preliminary data.</text>
</comment>
<name>A0A498I2F2_MALDO</name>
<organism evidence="1 2">
    <name type="scientific">Malus domestica</name>
    <name type="common">Apple</name>
    <name type="synonym">Pyrus malus</name>
    <dbReference type="NCBI Taxonomy" id="3750"/>
    <lineage>
        <taxon>Eukaryota</taxon>
        <taxon>Viridiplantae</taxon>
        <taxon>Streptophyta</taxon>
        <taxon>Embryophyta</taxon>
        <taxon>Tracheophyta</taxon>
        <taxon>Spermatophyta</taxon>
        <taxon>Magnoliopsida</taxon>
        <taxon>eudicotyledons</taxon>
        <taxon>Gunneridae</taxon>
        <taxon>Pentapetalae</taxon>
        <taxon>rosids</taxon>
        <taxon>fabids</taxon>
        <taxon>Rosales</taxon>
        <taxon>Rosaceae</taxon>
        <taxon>Amygdaloideae</taxon>
        <taxon>Maleae</taxon>
        <taxon>Malus</taxon>
    </lineage>
</organism>
<evidence type="ECO:0000313" key="1">
    <source>
        <dbReference type="EMBL" id="RXH77736.1"/>
    </source>
</evidence>
<accession>A0A498I2F2</accession>
<evidence type="ECO:0000313" key="2">
    <source>
        <dbReference type="Proteomes" id="UP000290289"/>
    </source>
</evidence>
<dbReference type="EMBL" id="RDQH01000340">
    <property type="protein sequence ID" value="RXH77736.1"/>
    <property type="molecule type" value="Genomic_DNA"/>
</dbReference>